<protein>
    <submittedName>
        <fullName evidence="1">Uncharacterized protein</fullName>
    </submittedName>
</protein>
<gene>
    <name evidence="1" type="ORF">ALECFALPRED_006527</name>
</gene>
<keyword evidence="2" id="KW-1185">Reference proteome</keyword>
<dbReference type="AlphaFoldDB" id="A0A8H3G6J9"/>
<evidence type="ECO:0000313" key="1">
    <source>
        <dbReference type="EMBL" id="CAF9935714.1"/>
    </source>
</evidence>
<name>A0A8H3G6J9_9LECA</name>
<accession>A0A8H3G6J9</accession>
<dbReference type="EMBL" id="CAJPDR010000417">
    <property type="protein sequence ID" value="CAF9935714.1"/>
    <property type="molecule type" value="Genomic_DNA"/>
</dbReference>
<organism evidence="1 2">
    <name type="scientific">Alectoria fallacina</name>
    <dbReference type="NCBI Taxonomy" id="1903189"/>
    <lineage>
        <taxon>Eukaryota</taxon>
        <taxon>Fungi</taxon>
        <taxon>Dikarya</taxon>
        <taxon>Ascomycota</taxon>
        <taxon>Pezizomycotina</taxon>
        <taxon>Lecanoromycetes</taxon>
        <taxon>OSLEUM clade</taxon>
        <taxon>Lecanoromycetidae</taxon>
        <taxon>Lecanorales</taxon>
        <taxon>Lecanorineae</taxon>
        <taxon>Parmeliaceae</taxon>
        <taxon>Alectoria</taxon>
    </lineage>
</organism>
<sequence>MDQGNPTLETLPTEIQIAILRHLLHFTYGNIVLSPCFQNRSKRQQWSNGKLALPCITGILRISRHLSNLALGVLYGENIFLVCEDSYDFNEDSDCNGEEYLKRKDMRTSPWSNLRNHTNEELKSVSSVECLDLMSQTTPGQTMLRKLVINLGTIVMMRTLTGVLPRILRRLRGLQYIEFRLSDGWGTYVAAPYRRDACARFGQGFLRLVERELGHVKTIIIDDDETTDGDEDVSSWMTFELLKRNKAWVPPYSTGKSFSTTSSPLQYFGREIMERVLAKEHYLRVNPVGSRGCLEDNFRIF</sequence>
<dbReference type="OrthoDB" id="5413827at2759"/>
<evidence type="ECO:0000313" key="2">
    <source>
        <dbReference type="Proteomes" id="UP000664203"/>
    </source>
</evidence>
<comment type="caution">
    <text evidence="1">The sequence shown here is derived from an EMBL/GenBank/DDBJ whole genome shotgun (WGS) entry which is preliminary data.</text>
</comment>
<proteinExistence type="predicted"/>
<reference evidence="1" key="1">
    <citation type="submission" date="2021-03" db="EMBL/GenBank/DDBJ databases">
        <authorList>
            <person name="Tagirdzhanova G."/>
        </authorList>
    </citation>
    <scope>NUCLEOTIDE SEQUENCE</scope>
</reference>
<dbReference type="Proteomes" id="UP000664203">
    <property type="component" value="Unassembled WGS sequence"/>
</dbReference>